<dbReference type="OrthoDB" id="7181050at2"/>
<organism evidence="3 4">
    <name type="scientific">Afipia massiliensis</name>
    <dbReference type="NCBI Taxonomy" id="211460"/>
    <lineage>
        <taxon>Bacteria</taxon>
        <taxon>Pseudomonadati</taxon>
        <taxon>Pseudomonadota</taxon>
        <taxon>Alphaproteobacteria</taxon>
        <taxon>Hyphomicrobiales</taxon>
        <taxon>Nitrobacteraceae</taxon>
        <taxon>Afipia</taxon>
    </lineage>
</organism>
<keyword evidence="4" id="KW-1185">Reference proteome</keyword>
<evidence type="ECO:0000256" key="1">
    <source>
        <dbReference type="ARBA" id="ARBA00006547"/>
    </source>
</evidence>
<dbReference type="InterPro" id="IPR001447">
    <property type="entry name" value="Arylamine_N-AcTrfase"/>
</dbReference>
<dbReference type="PANTHER" id="PTHR11786:SF0">
    <property type="entry name" value="ARYLAMINE N-ACETYLTRANSFERASE 4-RELATED"/>
    <property type="match status" value="1"/>
</dbReference>
<dbReference type="AlphaFoldDB" id="A0A4U6BQC5"/>
<sequence>MGEAEKGTQRLTEFKVDLDAYFARIGFDGPRTPTLDVLKRIILLHQKAITFENLNSFAGLPVVIDPRTIENKIIHDGRGGYCHEQNQYLRLVLKALGFDARLRMARVRWMQPPEAMPQRGHMTLNVAVEGTWYLSDVAFGAMTPTAPLRLDTPEEQATPHQTYRVVPIGDSLHLEVKLGEHWRPVYSFDSVDYHPVDFEAANWQVSTYPASEFVRNLVVARPTADRRQILNNTQLSIRHPDGAVEKKMLSNAGELRSTLTTMFGIKLPADTKIDHALEGLFQTEGRS</sequence>
<comment type="similarity">
    <text evidence="1 2">Belongs to the arylamine N-acetyltransferase family.</text>
</comment>
<comment type="caution">
    <text evidence="3">The sequence shown here is derived from an EMBL/GenBank/DDBJ whole genome shotgun (WGS) entry which is preliminary data.</text>
</comment>
<dbReference type="STRING" id="211460.YH63_03445"/>
<evidence type="ECO:0000256" key="2">
    <source>
        <dbReference type="RuleBase" id="RU003452"/>
    </source>
</evidence>
<accession>A0A4U6BQC5</accession>
<dbReference type="SUPFAM" id="SSF54001">
    <property type="entry name" value="Cysteine proteinases"/>
    <property type="match status" value="1"/>
</dbReference>
<proteinExistence type="inferred from homology"/>
<dbReference type="GO" id="GO:0016407">
    <property type="term" value="F:acetyltransferase activity"/>
    <property type="evidence" value="ECO:0007669"/>
    <property type="project" value="InterPro"/>
</dbReference>
<dbReference type="Pfam" id="PF00797">
    <property type="entry name" value="Acetyltransf_2"/>
    <property type="match status" value="1"/>
</dbReference>
<dbReference type="PRINTS" id="PR01543">
    <property type="entry name" value="ANATRNSFRASE"/>
</dbReference>
<dbReference type="InterPro" id="IPR038765">
    <property type="entry name" value="Papain-like_cys_pep_sf"/>
</dbReference>
<dbReference type="PANTHER" id="PTHR11786">
    <property type="entry name" value="N-HYDROXYARYLAMINE O-ACETYLTRANSFERASE"/>
    <property type="match status" value="1"/>
</dbReference>
<evidence type="ECO:0000313" key="4">
    <source>
        <dbReference type="Proteomes" id="UP000034832"/>
    </source>
</evidence>
<dbReference type="Gene3D" id="2.40.128.150">
    <property type="entry name" value="Cysteine proteinases"/>
    <property type="match status" value="1"/>
</dbReference>
<protein>
    <submittedName>
        <fullName evidence="3">Arylamine N-acetyltransferase</fullName>
    </submittedName>
</protein>
<dbReference type="Gene3D" id="3.30.2140.10">
    <property type="entry name" value="Arylamine N-acetyltransferase"/>
    <property type="match status" value="1"/>
</dbReference>
<gene>
    <name evidence="3" type="ORF">YH63_015565</name>
</gene>
<dbReference type="EMBL" id="LBIA02000001">
    <property type="protein sequence ID" value="TKT72730.1"/>
    <property type="molecule type" value="Genomic_DNA"/>
</dbReference>
<name>A0A4U6BQC5_9BRAD</name>
<reference evidence="3" key="1">
    <citation type="submission" date="2019-04" db="EMBL/GenBank/DDBJ databases">
        <title>Whole genome sequencing of cave bacteria.</title>
        <authorList>
            <person name="Gan H.M."/>
            <person name="Barton H."/>
            <person name="Savka M.A."/>
        </authorList>
    </citation>
    <scope>NUCLEOTIDE SEQUENCE [LARGE SCALE GENOMIC DNA]</scope>
    <source>
        <strain evidence="3">LC387</strain>
    </source>
</reference>
<dbReference type="Proteomes" id="UP000034832">
    <property type="component" value="Unassembled WGS sequence"/>
</dbReference>
<evidence type="ECO:0000313" key="3">
    <source>
        <dbReference type="EMBL" id="TKT72730.1"/>
    </source>
</evidence>